<evidence type="ECO:0000313" key="2">
    <source>
        <dbReference type="Proteomes" id="UP000032866"/>
    </source>
</evidence>
<dbReference type="EMBL" id="CP003774">
    <property type="protein sequence ID" value="AFQ48078.1"/>
    <property type="molecule type" value="Genomic_DNA"/>
</dbReference>
<protein>
    <submittedName>
        <fullName evidence="1">Uncharacterized protein</fullName>
    </submittedName>
</protein>
<organism evidence="1 2">
    <name type="scientific">Burkholderia cepacia GG4</name>
    <dbReference type="NCBI Taxonomy" id="1009846"/>
    <lineage>
        <taxon>Bacteria</taxon>
        <taxon>Pseudomonadati</taxon>
        <taxon>Pseudomonadota</taxon>
        <taxon>Betaproteobacteria</taxon>
        <taxon>Burkholderiales</taxon>
        <taxon>Burkholderiaceae</taxon>
        <taxon>Burkholderia</taxon>
        <taxon>Burkholderia cepacia complex</taxon>
    </lineage>
</organism>
<dbReference type="AlphaFoldDB" id="A0A9W3K256"/>
<accession>A0A9W3K256</accession>
<dbReference type="Proteomes" id="UP000032866">
    <property type="component" value="Chromosome 1"/>
</dbReference>
<name>A0A9W3K256_BURCE</name>
<reference evidence="1 2" key="1">
    <citation type="journal article" date="2012" name="J. Bacteriol.">
        <title>Complete Genome Sequence of Burkholderia sp. Strain GG4, a Betaproteobacterium That Reduces 3-Oxo-N-Acylhomoserine Lactones and Produces Different N-Acylhomoserine Lactones.</title>
        <authorList>
            <person name="Hong K.W."/>
            <person name="Koh C.L."/>
            <person name="Sam C.K."/>
            <person name="Yin W.F."/>
            <person name="Chan K.G."/>
        </authorList>
    </citation>
    <scope>NUCLEOTIDE SEQUENCE [LARGE SCALE GENOMIC DNA]</scope>
    <source>
        <strain evidence="1 2">GG4</strain>
    </source>
</reference>
<sequence>MASAGHSSLHKDDHVARTYRILLTTAVSAMLMLCADAARPATPSAARSAGECPSPSFARYPARVGRAPRVPATAPRLNSKEARLYRTVIRDEFTQPANFAGHYRVAIWGCGTDCRNFAIVDKYSGATYTMPRVRAISGVMGNDDERVDFRAASSLLIVSGCFNDDCDDNNAKAARFFYEWTGTRLRPVGQCALRIEPIQ</sequence>
<gene>
    <name evidence="1" type="ORF">GEM_1653</name>
</gene>
<evidence type="ECO:0000313" key="1">
    <source>
        <dbReference type="EMBL" id="AFQ48078.1"/>
    </source>
</evidence>
<dbReference type="KEGG" id="bct:GEM_1653"/>
<proteinExistence type="predicted"/>